<sequence>MESVECAVLSLHYLQRFYITFSCVELMLKIVKRANFDAFASVSAGH</sequence>
<evidence type="ECO:0000313" key="2">
    <source>
        <dbReference type="Proteomes" id="UP000184225"/>
    </source>
</evidence>
<dbReference type="EMBL" id="FQYY01000033">
    <property type="protein sequence ID" value="SHJ27492.1"/>
    <property type="molecule type" value="Genomic_DNA"/>
</dbReference>
<keyword evidence="2" id="KW-1185">Reference proteome</keyword>
<protein>
    <submittedName>
        <fullName evidence="1">Uncharacterized protein</fullName>
    </submittedName>
</protein>
<evidence type="ECO:0000313" key="1">
    <source>
        <dbReference type="EMBL" id="SHJ27492.1"/>
    </source>
</evidence>
<dbReference type="AlphaFoldDB" id="A0A1M6HZ81"/>
<dbReference type="Proteomes" id="UP000184225">
    <property type="component" value="Unassembled WGS sequence"/>
</dbReference>
<accession>A0A1M6HZ81</accession>
<organism evidence="1 2">
    <name type="scientific">Mesonia phycicola</name>
    <dbReference type="NCBI Taxonomy" id="579105"/>
    <lineage>
        <taxon>Bacteria</taxon>
        <taxon>Pseudomonadati</taxon>
        <taxon>Bacteroidota</taxon>
        <taxon>Flavobacteriia</taxon>
        <taxon>Flavobacteriales</taxon>
        <taxon>Flavobacteriaceae</taxon>
        <taxon>Mesonia</taxon>
    </lineage>
</organism>
<name>A0A1M6HZ81_9FLAO</name>
<gene>
    <name evidence="1" type="ORF">SAMN04488096_1331</name>
</gene>
<reference evidence="1 2" key="1">
    <citation type="submission" date="2016-11" db="EMBL/GenBank/DDBJ databases">
        <authorList>
            <person name="Jaros S."/>
            <person name="Januszkiewicz K."/>
            <person name="Wedrychowicz H."/>
        </authorList>
    </citation>
    <scope>NUCLEOTIDE SEQUENCE [LARGE SCALE GENOMIC DNA]</scope>
    <source>
        <strain evidence="1 2">DSM 21425</strain>
    </source>
</reference>
<dbReference type="STRING" id="579105.SAMN04488096_1331"/>
<feature type="non-terminal residue" evidence="1">
    <location>
        <position position="46"/>
    </location>
</feature>
<proteinExistence type="predicted"/>